<evidence type="ECO:0008006" key="3">
    <source>
        <dbReference type="Google" id="ProtNLM"/>
    </source>
</evidence>
<dbReference type="InterPro" id="IPR013083">
    <property type="entry name" value="Znf_RING/FYVE/PHD"/>
</dbReference>
<dbReference type="EMBL" id="MPUH01000611">
    <property type="protein sequence ID" value="OMJ76788.1"/>
    <property type="molecule type" value="Genomic_DNA"/>
</dbReference>
<protein>
    <recommendedName>
        <fullName evidence="3">RING-type domain-containing protein</fullName>
    </recommendedName>
</protein>
<dbReference type="Gene3D" id="3.30.40.10">
    <property type="entry name" value="Zinc/RING finger domain, C3HC4 (zinc finger)"/>
    <property type="match status" value="1"/>
</dbReference>
<comment type="caution">
    <text evidence="1">The sequence shown here is derived from an EMBL/GenBank/DDBJ whole genome shotgun (WGS) entry which is preliminary data.</text>
</comment>
<name>A0A1R2BJ58_9CILI</name>
<evidence type="ECO:0000313" key="1">
    <source>
        <dbReference type="EMBL" id="OMJ76788.1"/>
    </source>
</evidence>
<organism evidence="1 2">
    <name type="scientific">Stentor coeruleus</name>
    <dbReference type="NCBI Taxonomy" id="5963"/>
    <lineage>
        <taxon>Eukaryota</taxon>
        <taxon>Sar</taxon>
        <taxon>Alveolata</taxon>
        <taxon>Ciliophora</taxon>
        <taxon>Postciliodesmatophora</taxon>
        <taxon>Heterotrichea</taxon>
        <taxon>Heterotrichida</taxon>
        <taxon>Stentoridae</taxon>
        <taxon>Stentor</taxon>
    </lineage>
</organism>
<reference evidence="1 2" key="1">
    <citation type="submission" date="2016-11" db="EMBL/GenBank/DDBJ databases">
        <title>The macronuclear genome of Stentor coeruleus: a giant cell with tiny introns.</title>
        <authorList>
            <person name="Slabodnick M."/>
            <person name="Ruby J.G."/>
            <person name="Reiff S.B."/>
            <person name="Swart E.C."/>
            <person name="Gosai S."/>
            <person name="Prabakaran S."/>
            <person name="Witkowska E."/>
            <person name="Larue G.E."/>
            <person name="Fisher S."/>
            <person name="Freeman R.M."/>
            <person name="Gunawardena J."/>
            <person name="Chu W."/>
            <person name="Stover N.A."/>
            <person name="Gregory B.D."/>
            <person name="Nowacki M."/>
            <person name="Derisi J."/>
            <person name="Roy S.W."/>
            <person name="Marshall W.F."/>
            <person name="Sood P."/>
        </authorList>
    </citation>
    <scope>NUCLEOTIDE SEQUENCE [LARGE SCALE GENOMIC DNA]</scope>
    <source>
        <strain evidence="1">WM001</strain>
    </source>
</reference>
<gene>
    <name evidence="1" type="ORF">SteCoe_23761</name>
</gene>
<keyword evidence="2" id="KW-1185">Reference proteome</keyword>
<accession>A0A1R2BJ58</accession>
<dbReference type="Proteomes" id="UP000187209">
    <property type="component" value="Unassembled WGS sequence"/>
</dbReference>
<evidence type="ECO:0000313" key="2">
    <source>
        <dbReference type="Proteomes" id="UP000187209"/>
    </source>
</evidence>
<proteinExistence type="predicted"/>
<dbReference type="AlphaFoldDB" id="A0A1R2BJ58"/>
<sequence>MLLAKDCISLVLPDSQINAKIKYSDKSIFLQTLELENTLHMSFYKRLDLGSLQPFAVLSPLETSIDSFEKIAVTVQYLFRNCAAISATSLELIDYIFILCPTETLNQISLSVLSLKDLLGDDVADYIQYIENIRLTYKQIHIIYSNALETEKIIGTESASLEKKCEKNSELCKDLSNMLLKQKQEVCKLSEEFDILEQEFNDFECLHCKCNLRNVLFLPCGHLTLCNDCLLTDFNITPNLPIIDSKLKCMKCKKLVRQALISITFSNK</sequence>